<evidence type="ECO:0000256" key="12">
    <source>
        <dbReference type="ARBA" id="ARBA00022842"/>
    </source>
</evidence>
<accession>A0ABW5Z3A2</accession>
<evidence type="ECO:0000313" key="18">
    <source>
        <dbReference type="Proteomes" id="UP001597549"/>
    </source>
</evidence>
<keyword evidence="7 15" id="KW-0328">Glycosyltransferase</keyword>
<evidence type="ECO:0000256" key="2">
    <source>
        <dbReference type="ARBA" id="ARBA00004496"/>
    </source>
</evidence>
<dbReference type="PANTHER" id="PTHR43340">
    <property type="entry name" value="HYPOXANTHINE-GUANINE PHOSPHORIBOSYLTRANSFERASE"/>
    <property type="match status" value="1"/>
</dbReference>
<dbReference type="PANTHER" id="PTHR43340:SF1">
    <property type="entry name" value="HYPOXANTHINE PHOSPHORIBOSYLTRANSFERASE"/>
    <property type="match status" value="1"/>
</dbReference>
<proteinExistence type="inferred from homology"/>
<evidence type="ECO:0000256" key="13">
    <source>
        <dbReference type="ARBA" id="ARBA00048811"/>
    </source>
</evidence>
<evidence type="ECO:0000256" key="5">
    <source>
        <dbReference type="ARBA" id="ARBA00011895"/>
    </source>
</evidence>
<evidence type="ECO:0000259" key="16">
    <source>
        <dbReference type="Pfam" id="PF00156"/>
    </source>
</evidence>
<evidence type="ECO:0000256" key="6">
    <source>
        <dbReference type="ARBA" id="ARBA00022490"/>
    </source>
</evidence>
<keyword evidence="6 15" id="KW-0963">Cytoplasm</keyword>
<comment type="cofactor">
    <cofactor evidence="1 15">
        <name>Mg(2+)</name>
        <dbReference type="ChEBI" id="CHEBI:18420"/>
    </cofactor>
</comment>
<dbReference type="Gene3D" id="3.40.50.2020">
    <property type="match status" value="1"/>
</dbReference>
<dbReference type="Proteomes" id="UP001597549">
    <property type="component" value="Unassembled WGS sequence"/>
</dbReference>
<dbReference type="NCBIfam" id="TIGR01203">
    <property type="entry name" value="HGPRTase"/>
    <property type="match status" value="1"/>
</dbReference>
<evidence type="ECO:0000256" key="8">
    <source>
        <dbReference type="ARBA" id="ARBA00022679"/>
    </source>
</evidence>
<comment type="catalytic activity">
    <reaction evidence="13">
        <text>GMP + diphosphate = guanine + 5-phospho-alpha-D-ribose 1-diphosphate</text>
        <dbReference type="Rhea" id="RHEA:25424"/>
        <dbReference type="ChEBI" id="CHEBI:16235"/>
        <dbReference type="ChEBI" id="CHEBI:33019"/>
        <dbReference type="ChEBI" id="CHEBI:58017"/>
        <dbReference type="ChEBI" id="CHEBI:58115"/>
        <dbReference type="EC" id="2.4.2.8"/>
    </reaction>
    <physiologicalReaction direction="right-to-left" evidence="13">
        <dbReference type="Rhea" id="RHEA:25426"/>
    </physiologicalReaction>
</comment>
<keyword evidence="18" id="KW-1185">Reference proteome</keyword>
<comment type="pathway">
    <text evidence="3 15">Purine metabolism; IMP biosynthesis via salvage pathway; IMP from hypoxanthine: step 1/1.</text>
</comment>
<gene>
    <name evidence="17" type="primary">hpt</name>
    <name evidence="17" type="ORF">ACFSX9_01110</name>
</gene>
<dbReference type="EMBL" id="JBHUOL010000003">
    <property type="protein sequence ID" value="MFD2907324.1"/>
    <property type="molecule type" value="Genomic_DNA"/>
</dbReference>
<comment type="similarity">
    <text evidence="4 15">Belongs to the purine/pyrimidine phosphoribosyltransferase family.</text>
</comment>
<keyword evidence="8 15" id="KW-0808">Transferase</keyword>
<keyword evidence="9 15" id="KW-0479">Metal-binding</keyword>
<comment type="subcellular location">
    <subcellularLocation>
        <location evidence="2 15">Cytoplasm</location>
    </subcellularLocation>
</comment>
<keyword evidence="11 15" id="KW-0547">Nucleotide-binding</keyword>
<keyword evidence="12 15" id="KW-0460">Magnesium</keyword>
<organism evidence="17 18">
    <name type="scientific">Flavobacterium ardleyense</name>
    <dbReference type="NCBI Taxonomy" id="2038737"/>
    <lineage>
        <taxon>Bacteria</taxon>
        <taxon>Pseudomonadati</taxon>
        <taxon>Bacteroidota</taxon>
        <taxon>Flavobacteriia</taxon>
        <taxon>Flavobacteriales</taxon>
        <taxon>Flavobacteriaceae</taxon>
        <taxon>Flavobacterium</taxon>
    </lineage>
</organism>
<dbReference type="InterPro" id="IPR000836">
    <property type="entry name" value="PRTase_dom"/>
</dbReference>
<evidence type="ECO:0000313" key="17">
    <source>
        <dbReference type="EMBL" id="MFD2907324.1"/>
    </source>
</evidence>
<dbReference type="EC" id="2.4.2.8" evidence="5 15"/>
<keyword evidence="10 15" id="KW-0660">Purine salvage</keyword>
<dbReference type="InterPro" id="IPR050408">
    <property type="entry name" value="HGPRT"/>
</dbReference>
<dbReference type="CDD" id="cd06223">
    <property type="entry name" value="PRTases_typeI"/>
    <property type="match status" value="1"/>
</dbReference>
<evidence type="ECO:0000256" key="10">
    <source>
        <dbReference type="ARBA" id="ARBA00022726"/>
    </source>
</evidence>
<protein>
    <recommendedName>
        <fullName evidence="5 15">Hypoxanthine phosphoribosyltransferase</fullName>
        <ecNumber evidence="5 15">2.4.2.8</ecNumber>
    </recommendedName>
</protein>
<evidence type="ECO:0000256" key="9">
    <source>
        <dbReference type="ARBA" id="ARBA00022723"/>
    </source>
</evidence>
<name>A0ABW5Z3A2_9FLAO</name>
<dbReference type="RefSeq" id="WP_379803311.1">
    <property type="nucleotide sequence ID" value="NZ_JBHUOL010000003.1"/>
</dbReference>
<dbReference type="InterPro" id="IPR005904">
    <property type="entry name" value="Hxn_phspho_trans"/>
</dbReference>
<dbReference type="InterPro" id="IPR029057">
    <property type="entry name" value="PRTase-like"/>
</dbReference>
<dbReference type="Pfam" id="PF00156">
    <property type="entry name" value="Pribosyltran"/>
    <property type="match status" value="1"/>
</dbReference>
<dbReference type="GO" id="GO:0016757">
    <property type="term" value="F:glycosyltransferase activity"/>
    <property type="evidence" value="ECO:0007669"/>
    <property type="project" value="UniProtKB-KW"/>
</dbReference>
<evidence type="ECO:0000256" key="4">
    <source>
        <dbReference type="ARBA" id="ARBA00008391"/>
    </source>
</evidence>
<evidence type="ECO:0000256" key="7">
    <source>
        <dbReference type="ARBA" id="ARBA00022676"/>
    </source>
</evidence>
<reference evidence="18" key="1">
    <citation type="journal article" date="2019" name="Int. J. Syst. Evol. Microbiol.">
        <title>The Global Catalogue of Microorganisms (GCM) 10K type strain sequencing project: providing services to taxonomists for standard genome sequencing and annotation.</title>
        <authorList>
            <consortium name="The Broad Institute Genomics Platform"/>
            <consortium name="The Broad Institute Genome Sequencing Center for Infectious Disease"/>
            <person name="Wu L."/>
            <person name="Ma J."/>
        </authorList>
    </citation>
    <scope>NUCLEOTIDE SEQUENCE [LARGE SCALE GENOMIC DNA]</scope>
    <source>
        <strain evidence="18">KCTC 52644</strain>
    </source>
</reference>
<feature type="domain" description="Phosphoribosyltransferase" evidence="16">
    <location>
        <begin position="17"/>
        <end position="161"/>
    </location>
</feature>
<evidence type="ECO:0000256" key="14">
    <source>
        <dbReference type="ARBA" id="ARBA00049402"/>
    </source>
</evidence>
<evidence type="ECO:0000256" key="11">
    <source>
        <dbReference type="ARBA" id="ARBA00022741"/>
    </source>
</evidence>
<comment type="caution">
    <text evidence="17">The sequence shown here is derived from an EMBL/GenBank/DDBJ whole genome shotgun (WGS) entry which is preliminary data.</text>
</comment>
<evidence type="ECO:0000256" key="15">
    <source>
        <dbReference type="RuleBase" id="RU364099"/>
    </source>
</evidence>
<evidence type="ECO:0000256" key="1">
    <source>
        <dbReference type="ARBA" id="ARBA00001946"/>
    </source>
</evidence>
<evidence type="ECO:0000256" key="3">
    <source>
        <dbReference type="ARBA" id="ARBA00004669"/>
    </source>
</evidence>
<comment type="catalytic activity">
    <reaction evidence="14">
        <text>IMP + diphosphate = hypoxanthine + 5-phospho-alpha-D-ribose 1-diphosphate</text>
        <dbReference type="Rhea" id="RHEA:17973"/>
        <dbReference type="ChEBI" id="CHEBI:17368"/>
        <dbReference type="ChEBI" id="CHEBI:33019"/>
        <dbReference type="ChEBI" id="CHEBI:58017"/>
        <dbReference type="ChEBI" id="CHEBI:58053"/>
        <dbReference type="EC" id="2.4.2.8"/>
    </reaction>
    <physiologicalReaction direction="right-to-left" evidence="14">
        <dbReference type="Rhea" id="RHEA:17975"/>
    </physiologicalReaction>
</comment>
<sequence length="176" mass="19952">MIQLHDKKFEVYISAEEIDFAIDNMAKQIEDDFSDDIPVFIGVLNGSFMVTADLLKKYKGLCEVSFVKMASYEGMSSTTEVKQLIGLNQNLEGRSVIIVEDIVDTGNTIEELKAILKEHKVKHFKIATLFLKPEAYTKDIKLDYVGIRIPNKFIVGYGLDYDGLGRNLQDVYQLSE</sequence>
<dbReference type="SUPFAM" id="SSF53271">
    <property type="entry name" value="PRTase-like"/>
    <property type="match status" value="1"/>
</dbReference>